<evidence type="ECO:0000313" key="1">
    <source>
        <dbReference type="EMBL" id="SVE44489.1"/>
    </source>
</evidence>
<name>A0A383DJI3_9ZZZZ</name>
<proteinExistence type="predicted"/>
<accession>A0A383DJI3</accession>
<dbReference type="AlphaFoldDB" id="A0A383DJI3"/>
<protein>
    <submittedName>
        <fullName evidence="1">Uncharacterized protein</fullName>
    </submittedName>
</protein>
<dbReference type="EMBL" id="UINC01217754">
    <property type="protein sequence ID" value="SVE44489.1"/>
    <property type="molecule type" value="Genomic_DNA"/>
</dbReference>
<reference evidence="1" key="1">
    <citation type="submission" date="2018-05" db="EMBL/GenBank/DDBJ databases">
        <authorList>
            <person name="Lanie J.A."/>
            <person name="Ng W.-L."/>
            <person name="Kazmierczak K.M."/>
            <person name="Andrzejewski T.M."/>
            <person name="Davidsen T.M."/>
            <person name="Wayne K.J."/>
            <person name="Tettelin H."/>
            <person name="Glass J.I."/>
            <person name="Rusch D."/>
            <person name="Podicherti R."/>
            <person name="Tsui H.-C.T."/>
            <person name="Winkler M.E."/>
        </authorList>
    </citation>
    <scope>NUCLEOTIDE SEQUENCE</scope>
</reference>
<gene>
    <name evidence="1" type="ORF">METZ01_LOCUS497343</name>
</gene>
<organism evidence="1">
    <name type="scientific">marine metagenome</name>
    <dbReference type="NCBI Taxonomy" id="408172"/>
    <lineage>
        <taxon>unclassified sequences</taxon>
        <taxon>metagenomes</taxon>
        <taxon>ecological metagenomes</taxon>
    </lineage>
</organism>
<sequence length="123" mass="13629">MEDTTIASVGDNHNFQYDSATSRWINKTYIDFSKISAPADPGNEEGRMYLKQIDAANNALAIKIQKAGNIVEVELTSPGCVCECGSTDGAKDPLYDFSRGKMVVELYCGHSYEMDIPNLRRIQ</sequence>